<gene>
    <name evidence="2" type="ORF">RM877_07035</name>
</gene>
<dbReference type="AlphaFoldDB" id="A0ABD5EKR9"/>
<sequence>MSGYDLLARSLDACGRDGATGGLRVSGAPGGVLHLRDGLVVAAESPGAPGPEALLLRSGRVDGEQWAALLREAGGARWPAAGLIAHGYAGAAELRVVCLMALQDAAFAITAGRVDGCERADGCEPPSARVEPGETPARLLRDADRKRAAVAALPHPVHPDRERPRPAAHPPRPLTDLRRELLAHADGRRTARDLAFRTGRGVYTVTVEIARMLADGLLECPAAPATIVVHAPPGPIRHRTPPPGPAAVPPAPLGLPRRSPGASGITGSLPPPRQPPGWKGLFRLRGGTPG</sequence>
<dbReference type="EMBL" id="JAVRES010000002">
    <property type="protein sequence ID" value="MDT0434435.1"/>
    <property type="molecule type" value="Genomic_DNA"/>
</dbReference>
<dbReference type="Proteomes" id="UP001183535">
    <property type="component" value="Unassembled WGS sequence"/>
</dbReference>
<feature type="region of interest" description="Disordered" evidence="1">
    <location>
        <begin position="152"/>
        <end position="173"/>
    </location>
</feature>
<proteinExistence type="predicted"/>
<evidence type="ECO:0000256" key="1">
    <source>
        <dbReference type="SAM" id="MobiDB-lite"/>
    </source>
</evidence>
<keyword evidence="3" id="KW-1185">Reference proteome</keyword>
<protein>
    <submittedName>
        <fullName evidence="2">MarR family transcriptional regulator</fullName>
    </submittedName>
</protein>
<evidence type="ECO:0000313" key="2">
    <source>
        <dbReference type="EMBL" id="MDT0434435.1"/>
    </source>
</evidence>
<comment type="caution">
    <text evidence="2">The sequence shown here is derived from an EMBL/GenBank/DDBJ whole genome shotgun (WGS) entry which is preliminary data.</text>
</comment>
<organism evidence="2 3">
    <name type="scientific">Streptomyces doudnae</name>
    <dbReference type="NCBI Taxonomy" id="3075536"/>
    <lineage>
        <taxon>Bacteria</taxon>
        <taxon>Bacillati</taxon>
        <taxon>Actinomycetota</taxon>
        <taxon>Actinomycetes</taxon>
        <taxon>Kitasatosporales</taxon>
        <taxon>Streptomycetaceae</taxon>
        <taxon>Streptomyces</taxon>
    </lineage>
</organism>
<reference evidence="3" key="1">
    <citation type="submission" date="2023-07" db="EMBL/GenBank/DDBJ databases">
        <title>30 novel species of actinomycetes from the DSMZ collection.</title>
        <authorList>
            <person name="Nouioui I."/>
        </authorList>
    </citation>
    <scope>NUCLEOTIDE SEQUENCE [LARGE SCALE GENOMIC DNA]</scope>
    <source>
        <strain evidence="3">DSM 41981</strain>
    </source>
</reference>
<dbReference type="RefSeq" id="WP_311638519.1">
    <property type="nucleotide sequence ID" value="NZ_JAVRES010000002.1"/>
</dbReference>
<accession>A0ABD5EKR9</accession>
<feature type="compositionally biased region" description="Pro residues" evidence="1">
    <location>
        <begin position="241"/>
        <end position="253"/>
    </location>
</feature>
<name>A0ABD5EKR9_9ACTN</name>
<feature type="region of interest" description="Disordered" evidence="1">
    <location>
        <begin position="239"/>
        <end position="290"/>
    </location>
</feature>
<evidence type="ECO:0000313" key="3">
    <source>
        <dbReference type="Proteomes" id="UP001183535"/>
    </source>
</evidence>